<evidence type="ECO:0000256" key="4">
    <source>
        <dbReference type="ARBA" id="ARBA00022723"/>
    </source>
</evidence>
<feature type="compositionally biased region" description="Polar residues" evidence="14">
    <location>
        <begin position="549"/>
        <end position="558"/>
    </location>
</feature>
<evidence type="ECO:0000259" key="15">
    <source>
        <dbReference type="PROSITE" id="PS50089"/>
    </source>
</evidence>
<reference evidence="17 18" key="1">
    <citation type="journal article" date="2010" name="Plant Cell">
        <title>The Chlorella variabilis NC64A genome reveals adaptation to photosymbiosis, coevolution with viruses, and cryptic sex.</title>
        <authorList>
            <person name="Blanc G."/>
            <person name="Duncan G."/>
            <person name="Agarkova I."/>
            <person name="Borodovsky M."/>
            <person name="Gurnon J."/>
            <person name="Kuo A."/>
            <person name="Lindquist E."/>
            <person name="Lucas S."/>
            <person name="Pangilinan J."/>
            <person name="Polle J."/>
            <person name="Salamov A."/>
            <person name="Terry A."/>
            <person name="Yamada T."/>
            <person name="Dunigan D.D."/>
            <person name="Grigoriev I.V."/>
            <person name="Claverie J.M."/>
            <person name="Van Etten J.L."/>
        </authorList>
    </citation>
    <scope>NUCLEOTIDE SEQUENCE [LARGE SCALE GENOMIC DNA]</scope>
    <source>
        <strain evidence="17 18">NC64A</strain>
    </source>
</reference>
<dbReference type="GeneID" id="17358315"/>
<dbReference type="InParanoid" id="E1Z5V0"/>
<proteinExistence type="predicted"/>
<feature type="region of interest" description="Disordered" evidence="14">
    <location>
        <begin position="666"/>
        <end position="700"/>
    </location>
</feature>
<keyword evidence="6" id="KW-0227">DNA damage</keyword>
<dbReference type="InterPro" id="IPR036420">
    <property type="entry name" value="BRCT_dom_sf"/>
</dbReference>
<feature type="domain" description="RING-type" evidence="15">
    <location>
        <begin position="9"/>
        <end position="49"/>
    </location>
</feature>
<dbReference type="InterPro" id="IPR017907">
    <property type="entry name" value="Znf_RING_CS"/>
</dbReference>
<dbReference type="GO" id="GO:0000724">
    <property type="term" value="P:double-strand break repair via homologous recombination"/>
    <property type="evidence" value="ECO:0007669"/>
    <property type="project" value="TreeGrafter"/>
</dbReference>
<keyword evidence="11" id="KW-0131">Cell cycle</keyword>
<sequence length="1175" mass="121234">MLPVVGAGCGALFDKPHSFSTCGHTFCYECVISTLEGPGISKSECPVCSRPGWKNDLRKNHPLASVVETTQKISINADKNQEQKQAAARASRRKHAQSAAPPVGPGSTAAASDAARGSVGAAVRQHASRSRSPSAMRRRWDRSVPDPEAQEGEEEMLALPPPAPEELPALEVELELLKQALLLCDQLPCLGGPAAPAAEGGSGSAAAAAAAAADLGAQPSEPAADGCPAVMAPPQHEPWQKEAAAVAQPEAEMQQAAPAEAAANPAALHVEGVQGERVLQVLGPTQELDDETGERRLSGRKRRKRYSGRSVSAASRTASAVTTAAGPGRVGKQEQAQQPAGAAQAAVAGGSGSALQKRVAPGANSSSDDDDAFKQPPARRQQRTVQQRGAERPCKAALRCGEKVEVLWAVGCQAGAQLVPFHGQVVAVNPAEGRHQVEYVDGEVAWHDLDEEQWRLLSYREYQQAVQQYQQRSSSTQGSGGSSSPASTEGSGRVSSGSEGAGHVGAAAPPAEKAPPAAAAAAGADPYLFISNTEVQVDAALPPGRPPGQQHQTHSVQQRPLPARRPLAPPPKFHQAPQQPHKQLPPPPQHQHRELQQQLESSQLHDPEWLQAAAGKPAEQQQLPHSAAAAPAASAAAIQQQFGRKRKLLPGEDGVLPDRLEAPVSTAAAAGGAGHAPLADSQQGEQQEEGHTAAATHHAPSTQDAAGALFEMLAGQQPIPLAAAASGGAIKGRGALPLQPTGRHNTAAPASAAATFVPASQLLVNGQQPAACAAPPAPAAGMPAGPASRRSGKVLQDPGLFASDSEEVGIGAAPVEAAPAAGGPAAASELGDVQQGGHSEQQEQEGEEEAPPALRVQDLFKGASPSQPSLHGSPEASPAEGQAAAGPAPAPASGSGTSLDAPCQPAAGRRCWVIGGSNTEIQGQALRLQALLGGLDLEESVTERTTHVLVTVDDHGRLKHRRHAPSPGLARLPFMQYLQALAHGCWLVSHAYVGACLDAGAWVPERQYQAWGQNDSRDAPMLARRRRATGAAGLFAGRRIFLVAERGGSGAVHSKLAATQQMVAAEGGTLVRSLAHGEGGGRGGAAATPSPSPEGSTLLVWMIQTKQEALAALKHAQRRYPGRPVHHPNWVFDSLCRGRCLDPAGYVVTEERPLPSALSASGDSGIGRMSQATQG</sequence>
<feature type="region of interest" description="Disordered" evidence="14">
    <location>
        <begin position="281"/>
        <end position="391"/>
    </location>
</feature>
<evidence type="ECO:0000256" key="14">
    <source>
        <dbReference type="SAM" id="MobiDB-lite"/>
    </source>
</evidence>
<dbReference type="InterPro" id="IPR013083">
    <property type="entry name" value="Znf_RING/FYVE/PHD"/>
</dbReference>
<dbReference type="Gene3D" id="3.30.40.10">
    <property type="entry name" value="Zinc/RING finger domain, C3HC4 (zinc finger)"/>
    <property type="match status" value="1"/>
</dbReference>
<dbReference type="Proteomes" id="UP000008141">
    <property type="component" value="Unassembled WGS sequence"/>
</dbReference>
<comment type="subcellular location">
    <subcellularLocation>
        <location evidence="2">Chromosome</location>
    </subcellularLocation>
    <subcellularLocation>
        <location evidence="1">Nucleus</location>
    </subcellularLocation>
</comment>
<feature type="compositionally biased region" description="Low complexity" evidence="14">
    <location>
        <begin position="818"/>
        <end position="827"/>
    </location>
</feature>
<dbReference type="RefSeq" id="XP_005850923.1">
    <property type="nucleotide sequence ID" value="XM_005850861.1"/>
</dbReference>
<evidence type="ECO:0000256" key="6">
    <source>
        <dbReference type="ARBA" id="ARBA00022763"/>
    </source>
</evidence>
<evidence type="ECO:0000256" key="11">
    <source>
        <dbReference type="ARBA" id="ARBA00023306"/>
    </source>
</evidence>
<dbReference type="eggNOG" id="KOG0287">
    <property type="taxonomic scope" value="Eukaryota"/>
</dbReference>
<evidence type="ECO:0000313" key="18">
    <source>
        <dbReference type="Proteomes" id="UP000008141"/>
    </source>
</evidence>
<dbReference type="PROSITE" id="PS00518">
    <property type="entry name" value="ZF_RING_1"/>
    <property type="match status" value="1"/>
</dbReference>
<keyword evidence="10" id="KW-0539">Nucleus</keyword>
<evidence type="ECO:0000256" key="9">
    <source>
        <dbReference type="ARBA" id="ARBA00023204"/>
    </source>
</evidence>
<organism evidence="18">
    <name type="scientific">Chlorella variabilis</name>
    <name type="common">Green alga</name>
    <dbReference type="NCBI Taxonomy" id="554065"/>
    <lineage>
        <taxon>Eukaryota</taxon>
        <taxon>Viridiplantae</taxon>
        <taxon>Chlorophyta</taxon>
        <taxon>core chlorophytes</taxon>
        <taxon>Trebouxiophyceae</taxon>
        <taxon>Chlorellales</taxon>
        <taxon>Chlorellaceae</taxon>
        <taxon>Chlorella clade</taxon>
        <taxon>Chlorella</taxon>
    </lineage>
</organism>
<keyword evidence="5" id="KW-0677">Repeat</keyword>
<protein>
    <recommendedName>
        <fullName evidence="12">RING-type E3 ubiquitin transferase BRCA1</fullName>
    </recommendedName>
</protein>
<feature type="compositionally biased region" description="Low complexity" evidence="14">
    <location>
        <begin position="771"/>
        <end position="787"/>
    </location>
</feature>
<evidence type="ECO:0000256" key="5">
    <source>
        <dbReference type="ARBA" id="ARBA00022737"/>
    </source>
</evidence>
<dbReference type="PANTHER" id="PTHR13763">
    <property type="entry name" value="BREAST CANCER TYPE 1 SUSCEPTIBILITY PROTEIN BRCA1"/>
    <property type="match status" value="1"/>
</dbReference>
<feature type="region of interest" description="Disordered" evidence="14">
    <location>
        <begin position="771"/>
        <end position="797"/>
    </location>
</feature>
<evidence type="ECO:0000256" key="3">
    <source>
        <dbReference type="ARBA" id="ARBA00022454"/>
    </source>
</evidence>
<evidence type="ECO:0000259" key="16">
    <source>
        <dbReference type="PROSITE" id="PS50172"/>
    </source>
</evidence>
<feature type="region of interest" description="Disordered" evidence="14">
    <location>
        <begin position="217"/>
        <end position="264"/>
    </location>
</feature>
<evidence type="ECO:0000256" key="7">
    <source>
        <dbReference type="ARBA" id="ARBA00022771"/>
    </source>
</evidence>
<keyword evidence="8" id="KW-0862">Zinc</keyword>
<feature type="region of interest" description="Disordered" evidence="14">
    <location>
        <begin position="74"/>
        <end position="163"/>
    </location>
</feature>
<dbReference type="OrthoDB" id="515953at2759"/>
<evidence type="ECO:0000256" key="2">
    <source>
        <dbReference type="ARBA" id="ARBA00004286"/>
    </source>
</evidence>
<dbReference type="GO" id="GO:0004842">
    <property type="term" value="F:ubiquitin-protein transferase activity"/>
    <property type="evidence" value="ECO:0007669"/>
    <property type="project" value="TreeGrafter"/>
</dbReference>
<evidence type="ECO:0000256" key="1">
    <source>
        <dbReference type="ARBA" id="ARBA00004123"/>
    </source>
</evidence>
<feature type="compositionally biased region" description="Low complexity" evidence="14">
    <location>
        <begin position="308"/>
        <end position="326"/>
    </location>
</feature>
<dbReference type="CDD" id="cd20404">
    <property type="entry name" value="Tudor_Agenet_AtEML-like"/>
    <property type="match status" value="1"/>
</dbReference>
<dbReference type="SUPFAM" id="SSF52113">
    <property type="entry name" value="BRCT domain"/>
    <property type="match status" value="1"/>
</dbReference>
<dbReference type="GO" id="GO:0005634">
    <property type="term" value="C:nucleus"/>
    <property type="evidence" value="ECO:0007669"/>
    <property type="project" value="UniProtKB-SubCell"/>
</dbReference>
<feature type="compositionally biased region" description="Low complexity" evidence="14">
    <location>
        <begin position="504"/>
        <end position="518"/>
    </location>
</feature>
<keyword evidence="7 13" id="KW-0863">Zinc-finger</keyword>
<feature type="compositionally biased region" description="Low complexity" evidence="14">
    <location>
        <begin position="468"/>
        <end position="498"/>
    </location>
</feature>
<dbReference type="KEGG" id="cvr:CHLNCDRAFT_56914"/>
<keyword evidence="3" id="KW-0158">Chromosome</keyword>
<keyword evidence="9" id="KW-0234">DNA repair</keyword>
<dbReference type="InterPro" id="IPR018957">
    <property type="entry name" value="Znf_C3HC4_RING-type"/>
</dbReference>
<dbReference type="Gene3D" id="3.40.50.10190">
    <property type="entry name" value="BRCT domain"/>
    <property type="match status" value="1"/>
</dbReference>
<feature type="region of interest" description="Disordered" evidence="14">
    <location>
        <begin position="1155"/>
        <end position="1175"/>
    </location>
</feature>
<keyword evidence="18" id="KW-1185">Reference proteome</keyword>
<dbReference type="SUPFAM" id="SSF57850">
    <property type="entry name" value="RING/U-box"/>
    <property type="match status" value="1"/>
</dbReference>
<evidence type="ECO:0000313" key="17">
    <source>
        <dbReference type="EMBL" id="EFN58821.1"/>
    </source>
</evidence>
<evidence type="ECO:0000256" key="10">
    <source>
        <dbReference type="ARBA" id="ARBA00023242"/>
    </source>
</evidence>
<dbReference type="InterPro" id="IPR031099">
    <property type="entry name" value="BRCA1-associated"/>
</dbReference>
<feature type="compositionally biased region" description="Low complexity" evidence="14">
    <location>
        <begin position="620"/>
        <end position="634"/>
    </location>
</feature>
<dbReference type="PANTHER" id="PTHR13763:SF0">
    <property type="entry name" value="BREAST CANCER TYPE 1 SUSCEPTIBILITY PROTEIN"/>
    <property type="match status" value="1"/>
</dbReference>
<name>E1Z5V0_CHLVA</name>
<feature type="region of interest" description="Disordered" evidence="14">
    <location>
        <begin position="614"/>
        <end position="634"/>
    </location>
</feature>
<dbReference type="GO" id="GO:0045944">
    <property type="term" value="P:positive regulation of transcription by RNA polymerase II"/>
    <property type="evidence" value="ECO:0007669"/>
    <property type="project" value="TreeGrafter"/>
</dbReference>
<evidence type="ECO:0000256" key="8">
    <source>
        <dbReference type="ARBA" id="ARBA00022833"/>
    </source>
</evidence>
<dbReference type="InterPro" id="IPR001841">
    <property type="entry name" value="Znf_RING"/>
</dbReference>
<feature type="region of interest" description="Disordered" evidence="14">
    <location>
        <begin position="538"/>
        <end position="601"/>
    </location>
</feature>
<dbReference type="Pfam" id="PF00097">
    <property type="entry name" value="zf-C3HC4"/>
    <property type="match status" value="1"/>
</dbReference>
<dbReference type="STRING" id="554065.E1Z5V0"/>
<dbReference type="GO" id="GO:0005694">
    <property type="term" value="C:chromosome"/>
    <property type="evidence" value="ECO:0007669"/>
    <property type="project" value="UniProtKB-SubCell"/>
</dbReference>
<accession>E1Z5V0</accession>
<dbReference type="AlphaFoldDB" id="E1Z5V0"/>
<dbReference type="GO" id="GO:0008270">
    <property type="term" value="F:zinc ion binding"/>
    <property type="evidence" value="ECO:0007669"/>
    <property type="project" value="UniProtKB-KW"/>
</dbReference>
<feature type="compositionally biased region" description="Basic residues" evidence="14">
    <location>
        <begin position="298"/>
        <end position="307"/>
    </location>
</feature>
<feature type="compositionally biased region" description="Low complexity" evidence="14">
    <location>
        <begin position="242"/>
        <end position="264"/>
    </location>
</feature>
<evidence type="ECO:0000256" key="13">
    <source>
        <dbReference type="PROSITE-ProRule" id="PRU00175"/>
    </source>
</evidence>
<dbReference type="PROSITE" id="PS50089">
    <property type="entry name" value="ZF_RING_2"/>
    <property type="match status" value="1"/>
</dbReference>
<feature type="domain" description="BRCT" evidence="16">
    <location>
        <begin position="1030"/>
        <end position="1148"/>
    </location>
</feature>
<feature type="region of interest" description="Disordered" evidence="14">
    <location>
        <begin position="818"/>
        <end position="901"/>
    </location>
</feature>
<feature type="compositionally biased region" description="Low complexity" evidence="14">
    <location>
        <begin position="333"/>
        <end position="348"/>
    </location>
</feature>
<evidence type="ECO:0000256" key="12">
    <source>
        <dbReference type="ARBA" id="ARBA00031556"/>
    </source>
</evidence>
<dbReference type="PROSITE" id="PS50172">
    <property type="entry name" value="BRCT"/>
    <property type="match status" value="1"/>
</dbReference>
<feature type="compositionally biased region" description="Low complexity" evidence="14">
    <location>
        <begin position="873"/>
        <end position="896"/>
    </location>
</feature>
<dbReference type="EMBL" id="GL433837">
    <property type="protein sequence ID" value="EFN58821.1"/>
    <property type="molecule type" value="Genomic_DNA"/>
</dbReference>
<gene>
    <name evidence="17" type="ORF">CHLNCDRAFT_56914</name>
</gene>
<feature type="region of interest" description="Disordered" evidence="14">
    <location>
        <begin position="468"/>
        <end position="518"/>
    </location>
</feature>
<keyword evidence="4" id="KW-0479">Metal-binding</keyword>
<dbReference type="InterPro" id="IPR001357">
    <property type="entry name" value="BRCT_dom"/>
</dbReference>